<dbReference type="Pfam" id="PF18912">
    <property type="entry name" value="DZR_2"/>
    <property type="match status" value="1"/>
</dbReference>
<dbReference type="Pfam" id="PF00156">
    <property type="entry name" value="Pribosyltran"/>
    <property type="match status" value="1"/>
</dbReference>
<dbReference type="EMBL" id="CP042997">
    <property type="protein sequence ID" value="QEH35937.1"/>
    <property type="molecule type" value="Genomic_DNA"/>
</dbReference>
<dbReference type="InterPro" id="IPR029057">
    <property type="entry name" value="PRTase-like"/>
</dbReference>
<evidence type="ECO:0000256" key="1">
    <source>
        <dbReference type="ARBA" id="ARBA00008007"/>
    </source>
</evidence>
<evidence type="ECO:0000313" key="4">
    <source>
        <dbReference type="EMBL" id="QEH35937.1"/>
    </source>
</evidence>
<dbReference type="AlphaFoldDB" id="A0A5B9W6I3"/>
<dbReference type="OrthoDB" id="9779910at2"/>
<comment type="similarity">
    <text evidence="1">Belongs to the ComF/GntX family.</text>
</comment>
<proteinExistence type="inferred from homology"/>
<sequence length="262" mass="27739">MGAMLGGPGVISRAIVRGMGACGRAAADLVFPWHCAVCGRDHALRGAFCPPCRARLLGDGAFAEGSTCPRCALPVGPHARVDKGCSQCRGRPLGFDAAMAMGPYQGHLRELCLKLKHEANAWLAPGLSGLLATARAAGLAALPRDAWIVPVPLHWSRRLGRGFNQAEELARGLASSLGLPLLRPIRRVRATGHLSRMKKAERHEAVRDAFRARRVPDPRLKGRTVLLVDDILTTGATTGAAARALKGAGARRVVVAVVARDL</sequence>
<dbReference type="KEGG" id="agv:OJF2_44940"/>
<dbReference type="Gene3D" id="3.40.50.2020">
    <property type="match status" value="1"/>
</dbReference>
<gene>
    <name evidence="4" type="ORF">OJF2_44940</name>
</gene>
<dbReference type="InterPro" id="IPR051910">
    <property type="entry name" value="ComF/GntX_DNA_util-trans"/>
</dbReference>
<feature type="domain" description="Double zinc ribbon" evidence="3">
    <location>
        <begin position="27"/>
        <end position="88"/>
    </location>
</feature>
<reference evidence="4 5" key="1">
    <citation type="submission" date="2019-08" db="EMBL/GenBank/DDBJ databases">
        <title>Deep-cultivation of Planctomycetes and their phenomic and genomic characterization uncovers novel biology.</title>
        <authorList>
            <person name="Wiegand S."/>
            <person name="Jogler M."/>
            <person name="Boedeker C."/>
            <person name="Pinto D."/>
            <person name="Vollmers J."/>
            <person name="Rivas-Marin E."/>
            <person name="Kohn T."/>
            <person name="Peeters S.H."/>
            <person name="Heuer A."/>
            <person name="Rast P."/>
            <person name="Oberbeckmann S."/>
            <person name="Bunk B."/>
            <person name="Jeske O."/>
            <person name="Meyerdierks A."/>
            <person name="Storesund J.E."/>
            <person name="Kallscheuer N."/>
            <person name="Luecker S."/>
            <person name="Lage O.M."/>
            <person name="Pohl T."/>
            <person name="Merkel B.J."/>
            <person name="Hornburger P."/>
            <person name="Mueller R.-W."/>
            <person name="Bruemmer F."/>
            <person name="Labrenz M."/>
            <person name="Spormann A.M."/>
            <person name="Op den Camp H."/>
            <person name="Overmann J."/>
            <person name="Amann R."/>
            <person name="Jetten M.S.M."/>
            <person name="Mascher T."/>
            <person name="Medema M.H."/>
            <person name="Devos D.P."/>
            <person name="Kaster A.-K."/>
            <person name="Ovreas L."/>
            <person name="Rohde M."/>
            <person name="Galperin M.Y."/>
            <person name="Jogler C."/>
        </authorList>
    </citation>
    <scope>NUCLEOTIDE SEQUENCE [LARGE SCALE GENOMIC DNA]</scope>
    <source>
        <strain evidence="4 5">OJF2</strain>
    </source>
</reference>
<dbReference type="SUPFAM" id="SSF53271">
    <property type="entry name" value="PRTase-like"/>
    <property type="match status" value="1"/>
</dbReference>
<name>A0A5B9W6I3_9BACT</name>
<dbReference type="Proteomes" id="UP000324233">
    <property type="component" value="Chromosome"/>
</dbReference>
<dbReference type="InterPro" id="IPR000836">
    <property type="entry name" value="PRTase_dom"/>
</dbReference>
<protein>
    <submittedName>
        <fullName evidence="4">DNA utilization protein GntX</fullName>
    </submittedName>
</protein>
<evidence type="ECO:0000313" key="5">
    <source>
        <dbReference type="Proteomes" id="UP000324233"/>
    </source>
</evidence>
<dbReference type="CDD" id="cd06223">
    <property type="entry name" value="PRTases_typeI"/>
    <property type="match status" value="1"/>
</dbReference>
<evidence type="ECO:0000259" key="2">
    <source>
        <dbReference type="Pfam" id="PF00156"/>
    </source>
</evidence>
<dbReference type="InterPro" id="IPR044005">
    <property type="entry name" value="DZR_2"/>
</dbReference>
<evidence type="ECO:0000259" key="3">
    <source>
        <dbReference type="Pfam" id="PF18912"/>
    </source>
</evidence>
<organism evidence="4 5">
    <name type="scientific">Aquisphaera giovannonii</name>
    <dbReference type="NCBI Taxonomy" id="406548"/>
    <lineage>
        <taxon>Bacteria</taxon>
        <taxon>Pseudomonadati</taxon>
        <taxon>Planctomycetota</taxon>
        <taxon>Planctomycetia</taxon>
        <taxon>Isosphaerales</taxon>
        <taxon>Isosphaeraceae</taxon>
        <taxon>Aquisphaera</taxon>
    </lineage>
</organism>
<dbReference type="PANTHER" id="PTHR47505:SF1">
    <property type="entry name" value="DNA UTILIZATION PROTEIN YHGH"/>
    <property type="match status" value="1"/>
</dbReference>
<dbReference type="PANTHER" id="PTHR47505">
    <property type="entry name" value="DNA UTILIZATION PROTEIN YHGH"/>
    <property type="match status" value="1"/>
</dbReference>
<keyword evidence="5" id="KW-1185">Reference proteome</keyword>
<feature type="domain" description="Phosphoribosyltransferase" evidence="2">
    <location>
        <begin position="201"/>
        <end position="260"/>
    </location>
</feature>
<accession>A0A5B9W6I3</accession>